<dbReference type="Proteomes" id="UP000004810">
    <property type="component" value="Unassembled WGS sequence"/>
</dbReference>
<feature type="transmembrane region" description="Helical" evidence="1">
    <location>
        <begin position="18"/>
        <end position="34"/>
    </location>
</feature>
<dbReference type="EMBL" id="ADBV01016817">
    <property type="protein sequence ID" value="EJW72148.1"/>
    <property type="molecule type" value="Genomic_DNA"/>
</dbReference>
<organism evidence="2 3">
    <name type="scientific">Wuchereria bancrofti</name>
    <dbReference type="NCBI Taxonomy" id="6293"/>
    <lineage>
        <taxon>Eukaryota</taxon>
        <taxon>Metazoa</taxon>
        <taxon>Ecdysozoa</taxon>
        <taxon>Nematoda</taxon>
        <taxon>Chromadorea</taxon>
        <taxon>Rhabditida</taxon>
        <taxon>Spirurina</taxon>
        <taxon>Spiruromorpha</taxon>
        <taxon>Filarioidea</taxon>
        <taxon>Onchocercidae</taxon>
        <taxon>Wuchereria</taxon>
    </lineage>
</organism>
<sequence length="71" mass="8050">MSARGLRYLHEKSGADECYLAIFITSGISIYLVIGDYARFVANAILTAVPILLTYVYPEEKPPFDNLLCYW</sequence>
<protein>
    <submittedName>
        <fullName evidence="2">Uncharacterized protein</fullName>
    </submittedName>
</protein>
<reference evidence="3" key="1">
    <citation type="submission" date="2012-08" db="EMBL/GenBank/DDBJ databases">
        <title>The Genome Sequence of Wuchereria bancrofti.</title>
        <authorList>
            <person name="Nutman T.B."/>
            <person name="Fink D.L."/>
            <person name="Russ C."/>
            <person name="Young S."/>
            <person name="Zeng Q."/>
            <person name="Koehrsen M."/>
            <person name="Alvarado L."/>
            <person name="Berlin A."/>
            <person name="Chapman S.B."/>
            <person name="Chen Z."/>
            <person name="Freedman E."/>
            <person name="Gellesch M."/>
            <person name="Goldberg J."/>
            <person name="Griggs A."/>
            <person name="Gujja S."/>
            <person name="Heilman E.R."/>
            <person name="Heiman D."/>
            <person name="Hepburn T."/>
            <person name="Howarth C."/>
            <person name="Jen D."/>
            <person name="Larson L."/>
            <person name="Lewis B."/>
            <person name="Mehta T."/>
            <person name="Park D."/>
            <person name="Pearson M."/>
            <person name="Roberts A."/>
            <person name="Saif S."/>
            <person name="Shea T."/>
            <person name="Shenoy N."/>
            <person name="Sisk P."/>
            <person name="Stolte C."/>
            <person name="Sykes S."/>
            <person name="Walk T."/>
            <person name="White J."/>
            <person name="Yandava C."/>
            <person name="Haas B."/>
            <person name="Henn M.R."/>
            <person name="Nusbaum C."/>
            <person name="Birren B."/>
        </authorList>
    </citation>
    <scope>NUCLEOTIDE SEQUENCE [LARGE SCALE GENOMIC DNA]</scope>
    <source>
        <strain evidence="3">NA</strain>
    </source>
</reference>
<keyword evidence="1" id="KW-1133">Transmembrane helix</keyword>
<evidence type="ECO:0000256" key="1">
    <source>
        <dbReference type="SAM" id="Phobius"/>
    </source>
</evidence>
<proteinExistence type="predicted"/>
<name>J9DR90_WUCBA</name>
<comment type="caution">
    <text evidence="2">The sequence shown here is derived from an EMBL/GenBank/DDBJ whole genome shotgun (WGS) entry which is preliminary data.</text>
</comment>
<evidence type="ECO:0000313" key="3">
    <source>
        <dbReference type="Proteomes" id="UP000004810"/>
    </source>
</evidence>
<gene>
    <name evidence="2" type="ORF">WUBG_16946</name>
</gene>
<accession>J9DR90</accession>
<keyword evidence="1" id="KW-0812">Transmembrane</keyword>
<evidence type="ECO:0000313" key="2">
    <source>
        <dbReference type="EMBL" id="EJW72148.1"/>
    </source>
</evidence>
<keyword evidence="1" id="KW-0472">Membrane</keyword>
<dbReference type="AlphaFoldDB" id="J9DR90"/>
<feature type="transmembrane region" description="Helical" evidence="1">
    <location>
        <begin position="40"/>
        <end position="57"/>
    </location>
</feature>